<evidence type="ECO:0000256" key="2">
    <source>
        <dbReference type="PROSITE-ProRule" id="PRU00169"/>
    </source>
</evidence>
<dbReference type="SUPFAM" id="SSF46894">
    <property type="entry name" value="C-terminal effector domain of the bipartite response regulators"/>
    <property type="match status" value="1"/>
</dbReference>
<protein>
    <submittedName>
        <fullName evidence="4">Response regulator transcription factor</fullName>
    </submittedName>
</protein>
<keyword evidence="5" id="KW-1185">Reference proteome</keyword>
<accession>A0AB38RNI3</accession>
<dbReference type="PANTHER" id="PTHR43214">
    <property type="entry name" value="TWO-COMPONENT RESPONSE REGULATOR"/>
    <property type="match status" value="1"/>
</dbReference>
<dbReference type="GO" id="GO:0003677">
    <property type="term" value="F:DNA binding"/>
    <property type="evidence" value="ECO:0007669"/>
    <property type="project" value="UniProtKB-KW"/>
</dbReference>
<dbReference type="Pfam" id="PF00196">
    <property type="entry name" value="GerE"/>
    <property type="match status" value="1"/>
</dbReference>
<feature type="modified residue" description="4-aspartylphosphate" evidence="2">
    <location>
        <position position="65"/>
    </location>
</feature>
<keyword evidence="2" id="KW-0597">Phosphoprotein</keyword>
<evidence type="ECO:0000259" key="3">
    <source>
        <dbReference type="PROSITE" id="PS50110"/>
    </source>
</evidence>
<name>A0AB38RNI3_RHOSG</name>
<dbReference type="InterPro" id="IPR000792">
    <property type="entry name" value="Tscrpt_reg_LuxR_C"/>
</dbReference>
<feature type="domain" description="Response regulatory" evidence="3">
    <location>
        <begin position="10"/>
        <end position="131"/>
    </location>
</feature>
<dbReference type="InterPro" id="IPR036388">
    <property type="entry name" value="WH-like_DNA-bd_sf"/>
</dbReference>
<dbReference type="PROSITE" id="PS50110">
    <property type="entry name" value="RESPONSE_REGULATORY"/>
    <property type="match status" value="1"/>
</dbReference>
<reference evidence="5" key="1">
    <citation type="journal article" date="2022" name="Environ. Microbiol.">
        <title>Functional analysis, diversity, and distribution of carbendazim hydrolases MheI and CbmA, responsible for the initial step in carbendazim degradation.</title>
        <authorList>
            <person name="Zhang M."/>
            <person name="Bai X."/>
            <person name="Li Q."/>
            <person name="Zhang L."/>
            <person name="Zhu Q."/>
            <person name="Gao S."/>
            <person name="Ke Z."/>
            <person name="Jiang M."/>
            <person name="Hu J."/>
            <person name="Qiu J."/>
            <person name="Hong Q."/>
        </authorList>
    </citation>
    <scope>NUCLEOTIDE SEQUENCE [LARGE SCALE GENOMIC DNA]</scope>
    <source>
        <strain evidence="5">djl-6</strain>
    </source>
</reference>
<dbReference type="InterPro" id="IPR011006">
    <property type="entry name" value="CheY-like_superfamily"/>
</dbReference>
<dbReference type="EMBL" id="CP096568">
    <property type="protein sequence ID" value="UPU46935.1"/>
    <property type="molecule type" value="Genomic_DNA"/>
</dbReference>
<dbReference type="Gene3D" id="3.40.50.2300">
    <property type="match status" value="1"/>
</dbReference>
<dbReference type="RefSeq" id="WP_064075565.1">
    <property type="nucleotide sequence ID" value="NZ_CP096568.1"/>
</dbReference>
<gene>
    <name evidence="4" type="ORF">M0639_34485</name>
</gene>
<evidence type="ECO:0000313" key="5">
    <source>
        <dbReference type="Proteomes" id="UP000831484"/>
    </source>
</evidence>
<proteinExistence type="predicted"/>
<dbReference type="InterPro" id="IPR016032">
    <property type="entry name" value="Sig_transdc_resp-reg_C-effctor"/>
</dbReference>
<keyword evidence="1" id="KW-0238">DNA-binding</keyword>
<dbReference type="GO" id="GO:0006355">
    <property type="term" value="P:regulation of DNA-templated transcription"/>
    <property type="evidence" value="ECO:0007669"/>
    <property type="project" value="InterPro"/>
</dbReference>
<sequence length="226" mass="24235">MTAPHLTEITVALIDDHDVVHEGLASWCAGATPPIEVAGRYLRPTEFLRDRADGQGAPIDAVVLDLQFGDGSPLPALDMVSTLTDAGYRVIIYSMRSDAATILDCIDNGAVTYLTKSEGRQHLVPAIEAAVTDHPYVSPSMAGAMSADTRASRPSLSEREREVLIQWFRTESKTFAAKALYITASTVNTHLGRVRTKYAAAGRPASTKAALVARALQDGIISIDDL</sequence>
<dbReference type="Proteomes" id="UP000831484">
    <property type="component" value="Plasmid pdjl-6-5"/>
</dbReference>
<dbReference type="SMART" id="SM00448">
    <property type="entry name" value="REC"/>
    <property type="match status" value="1"/>
</dbReference>
<dbReference type="GO" id="GO:0000160">
    <property type="term" value="P:phosphorelay signal transduction system"/>
    <property type="evidence" value="ECO:0007669"/>
    <property type="project" value="InterPro"/>
</dbReference>
<dbReference type="Gene3D" id="1.10.10.10">
    <property type="entry name" value="Winged helix-like DNA-binding domain superfamily/Winged helix DNA-binding domain"/>
    <property type="match status" value="1"/>
</dbReference>
<dbReference type="AlphaFoldDB" id="A0AB38RNI3"/>
<dbReference type="InterPro" id="IPR001789">
    <property type="entry name" value="Sig_transdc_resp-reg_receiver"/>
</dbReference>
<dbReference type="InterPro" id="IPR039420">
    <property type="entry name" value="WalR-like"/>
</dbReference>
<dbReference type="Pfam" id="PF00072">
    <property type="entry name" value="Response_reg"/>
    <property type="match status" value="1"/>
</dbReference>
<dbReference type="SMART" id="SM00421">
    <property type="entry name" value="HTH_LUXR"/>
    <property type="match status" value="1"/>
</dbReference>
<dbReference type="SUPFAM" id="SSF52172">
    <property type="entry name" value="CheY-like"/>
    <property type="match status" value="1"/>
</dbReference>
<keyword evidence="4" id="KW-0614">Plasmid</keyword>
<evidence type="ECO:0000313" key="4">
    <source>
        <dbReference type="EMBL" id="UPU46935.1"/>
    </source>
</evidence>
<organism evidence="4 5">
    <name type="scientific">Rhodococcus qingshengii JCM 15477</name>
    <dbReference type="NCBI Taxonomy" id="1303681"/>
    <lineage>
        <taxon>Bacteria</taxon>
        <taxon>Bacillati</taxon>
        <taxon>Actinomycetota</taxon>
        <taxon>Actinomycetes</taxon>
        <taxon>Mycobacteriales</taxon>
        <taxon>Nocardiaceae</taxon>
        <taxon>Rhodococcus</taxon>
        <taxon>Rhodococcus erythropolis group</taxon>
    </lineage>
</organism>
<geneLocation type="plasmid" evidence="4 5">
    <name>pdjl-6-5</name>
</geneLocation>
<evidence type="ECO:0000256" key="1">
    <source>
        <dbReference type="ARBA" id="ARBA00023125"/>
    </source>
</evidence>